<feature type="compositionally biased region" description="Low complexity" evidence="27">
    <location>
        <begin position="830"/>
        <end position="845"/>
    </location>
</feature>
<feature type="domain" description="Penicillin-binding protein transpeptidase" evidence="29">
    <location>
        <begin position="380"/>
        <end position="635"/>
    </location>
</feature>
<comment type="subcellular location">
    <subcellularLocation>
        <location evidence="2">Cell membrane</location>
        <topology evidence="2">Single-pass type II membrane protein</topology>
    </subcellularLocation>
</comment>
<dbReference type="FunFam" id="1.10.3810.10:FF:000001">
    <property type="entry name" value="Penicillin-binding protein 1A"/>
    <property type="match status" value="1"/>
</dbReference>
<keyword evidence="12" id="KW-0808">Transferase</keyword>
<keyword evidence="13 28" id="KW-0812">Transmembrane</keyword>
<keyword evidence="18 28" id="KW-1133">Transmembrane helix</keyword>
<dbReference type="Gene3D" id="3.40.710.10">
    <property type="entry name" value="DD-peptidase/beta-lactamase superfamily"/>
    <property type="match status" value="1"/>
</dbReference>
<evidence type="ECO:0000256" key="13">
    <source>
        <dbReference type="ARBA" id="ARBA00022692"/>
    </source>
</evidence>
<evidence type="ECO:0000256" key="12">
    <source>
        <dbReference type="ARBA" id="ARBA00022679"/>
    </source>
</evidence>
<reference evidence="31" key="1">
    <citation type="submission" date="2010-10" db="EMBL/GenBank/DDBJ databases">
        <authorList>
            <consortium name="US DOE Joint Genome Institute (JGI-PGF)"/>
            <person name="Lucas S."/>
            <person name="Copeland A."/>
            <person name="Lapidus A."/>
            <person name="Bruce D."/>
            <person name="Goodwin L."/>
            <person name="Pitluck S."/>
            <person name="Kyrpides N."/>
            <person name="Mavromatis K."/>
            <person name="Detter J.C."/>
            <person name="Han C."/>
            <person name="Land M."/>
            <person name="Hauser L."/>
            <person name="Markowitz V."/>
            <person name="Cheng J.-F."/>
            <person name="Hugenholtz P."/>
            <person name="Woyke T."/>
            <person name="Wu D."/>
            <person name="Pukall R."/>
            <person name="Wahrenburg C."/>
            <person name="Brambilla E."/>
            <person name="Klenk H.-P."/>
            <person name="Eisen J.A."/>
        </authorList>
    </citation>
    <scope>NUCLEOTIDE SEQUENCE [LARGE SCALE GENOMIC DNA]</scope>
    <source>
        <strain evidence="31">DSM 13965</strain>
    </source>
</reference>
<evidence type="ECO:0000256" key="7">
    <source>
        <dbReference type="ARBA" id="ARBA00018638"/>
    </source>
</evidence>
<evidence type="ECO:0000256" key="28">
    <source>
        <dbReference type="SAM" id="Phobius"/>
    </source>
</evidence>
<evidence type="ECO:0000259" key="30">
    <source>
        <dbReference type="Pfam" id="PF00912"/>
    </source>
</evidence>
<dbReference type="Pfam" id="PF00912">
    <property type="entry name" value="Transgly"/>
    <property type="match status" value="1"/>
</dbReference>
<dbReference type="InterPro" id="IPR001264">
    <property type="entry name" value="Glyco_trans_51"/>
</dbReference>
<keyword evidence="19 28" id="KW-0472">Membrane</keyword>
<evidence type="ECO:0000256" key="8">
    <source>
        <dbReference type="ARBA" id="ARBA00022475"/>
    </source>
</evidence>
<dbReference type="GO" id="GO:0008360">
    <property type="term" value="P:regulation of cell shape"/>
    <property type="evidence" value="ECO:0007669"/>
    <property type="project" value="UniProtKB-KW"/>
</dbReference>
<keyword evidence="21" id="KW-0511">Multifunctional enzyme</keyword>
<evidence type="ECO:0000256" key="15">
    <source>
        <dbReference type="ARBA" id="ARBA00022960"/>
    </source>
</evidence>
<keyword evidence="10" id="KW-0645">Protease</keyword>
<feature type="region of interest" description="Disordered" evidence="27">
    <location>
        <begin position="1"/>
        <end position="61"/>
    </location>
</feature>
<dbReference type="HOGENOM" id="CLU_006354_2_1_9"/>
<sequence length="916" mass="97156">MGTANGGRHGGTNRPGPRGGDYTEWRPRRRAGGMGDRRPGPAGTGGRGSGPRGGRHGRPSLARRVARWAGLAVVFLALAGAGVVAFAAATPLPKPQVPQATVVYDIDGRMIASLYRQNRQLARPEEIPRSLRQAVVAAEDARFYRHHGFDPVAIGRAVVRNLEAGRIVEGGSSITQQLARTLYDLSLERTFGRKFREALLAVKLETHYTKDQILTMYLNQVYFGRGAYGAKVAAREYFGKSLDQLTLAESATLAAFIRGPEIYWRDPERAKGRRDWVLSRMAELGMITAAEAEQAQAEPLRLRPPDEPDTRAPYFVDYVRDQLAAQVPELANQIYTGGFRIYTTLDLDMQQAAEAAVQRLDDLVAPLEEHRGIPQPQVALIALDPSTGGIRAMVGGRDFKTTPFNRAVRARRQPGSAFKPFLYTAVLASGEPVTAPVACRAREYPGGEGGRPYVPSDYGDERYHNAFLDIRRAVAISDNVVAVEWMNRVKPGRVAALARRMGITSPLTTQHLTLALGESAVTPLELARGYATLANLGQRVDPFAILRVEDRDGRVLFRNDPQAERVLAPEVAWLMIDVLKSVFDPAYSGTGRALGIGRPAAGKTGTTDASRDVWFVGYTPDLVAAVWVGADDNRQTVRLPGGAGATGSSTAGRIWQAFMRVALEGRPARDWPRPDGVVRASACTLTGALDNPQFQWREEWFLAGHVPPPNCLALLQDPHIREDLAAAGGAPRGLLPVPLPSLPGLPGLPELRPPATEPPGPGREAPEGGPPGGPPGPEGPQAPVEPPRGPAQAPEGGPEGEAPEAAPSQPGGPGPGAAHEDGERGGPGSSPGSPQGEASPEQSPAGQGGTGTPGGDLPGAGDGPGEEGAGNTTPGLRPPAGPRDAGARWPGEGLPRPPEGRAPQPSRNGWASLPGQ</sequence>
<feature type="domain" description="Glycosyl transferase family 51" evidence="30">
    <location>
        <begin position="108"/>
        <end position="281"/>
    </location>
</feature>
<keyword evidence="17" id="KW-0573">Peptidoglycan synthesis</keyword>
<evidence type="ECO:0000313" key="31">
    <source>
        <dbReference type="EMBL" id="EKP94799.1"/>
    </source>
</evidence>
<keyword evidence="14" id="KW-0378">Hydrolase</keyword>
<dbReference type="EMBL" id="AENY02000002">
    <property type="protein sequence ID" value="EKP94799.1"/>
    <property type="molecule type" value="Genomic_DNA"/>
</dbReference>
<comment type="pathway">
    <text evidence="3">Cell wall biogenesis; peptidoglycan biosynthesis.</text>
</comment>
<evidence type="ECO:0000256" key="11">
    <source>
        <dbReference type="ARBA" id="ARBA00022676"/>
    </source>
</evidence>
<dbReference type="AlphaFoldDB" id="K6Q1F8"/>
<keyword evidence="8" id="KW-1003">Cell membrane</keyword>
<evidence type="ECO:0000256" key="5">
    <source>
        <dbReference type="ARBA" id="ARBA00007739"/>
    </source>
</evidence>
<evidence type="ECO:0000256" key="26">
    <source>
        <dbReference type="ARBA" id="ARBA00060592"/>
    </source>
</evidence>
<dbReference type="eggNOG" id="COG0744">
    <property type="taxonomic scope" value="Bacteria"/>
</dbReference>
<keyword evidence="32" id="KW-1185">Reference proteome</keyword>
<protein>
    <recommendedName>
        <fullName evidence="7">Penicillin-binding protein 1A</fullName>
        <ecNumber evidence="24">2.4.99.28</ecNumber>
        <ecNumber evidence="6">3.4.16.4</ecNumber>
    </recommendedName>
</protein>
<accession>K6Q1F8</accession>
<dbReference type="GO" id="GO:0071555">
    <property type="term" value="P:cell wall organization"/>
    <property type="evidence" value="ECO:0007669"/>
    <property type="project" value="UniProtKB-KW"/>
</dbReference>
<evidence type="ECO:0000256" key="1">
    <source>
        <dbReference type="ARBA" id="ARBA00002624"/>
    </source>
</evidence>
<keyword evidence="20" id="KW-0046">Antibiotic resistance</keyword>
<comment type="function">
    <text evidence="1">Cell wall formation. Synthesis of cross-linked peptidoglycan from the lipid intermediates. The enzyme has a penicillin-insensitive transglycosylase N-terminal domain (formation of linear glycan strands) and a penicillin-sensitive transpeptidase C-terminal domain (cross-linking of the peptide subunits).</text>
</comment>
<dbReference type="GO" id="GO:0008955">
    <property type="term" value="F:peptidoglycan glycosyltransferase activity"/>
    <property type="evidence" value="ECO:0007669"/>
    <property type="project" value="UniProtKB-EC"/>
</dbReference>
<dbReference type="Proteomes" id="UP000005710">
    <property type="component" value="Unassembled WGS sequence"/>
</dbReference>
<keyword evidence="15" id="KW-0133">Cell shape</keyword>
<feature type="compositionally biased region" description="Polar residues" evidence="27">
    <location>
        <begin position="905"/>
        <end position="916"/>
    </location>
</feature>
<feature type="compositionally biased region" description="Gly residues" evidence="27">
    <location>
        <begin position="846"/>
        <end position="868"/>
    </location>
</feature>
<evidence type="ECO:0000256" key="18">
    <source>
        <dbReference type="ARBA" id="ARBA00022989"/>
    </source>
</evidence>
<evidence type="ECO:0000256" key="17">
    <source>
        <dbReference type="ARBA" id="ARBA00022984"/>
    </source>
</evidence>
<dbReference type="PANTHER" id="PTHR32282:SF33">
    <property type="entry name" value="PEPTIDOGLYCAN GLYCOSYLTRANSFERASE"/>
    <property type="match status" value="1"/>
</dbReference>
<evidence type="ECO:0000256" key="20">
    <source>
        <dbReference type="ARBA" id="ARBA00023251"/>
    </source>
</evidence>
<keyword evidence="22" id="KW-0961">Cell wall biogenesis/degradation</keyword>
<keyword evidence="9" id="KW-0121">Carboxypeptidase</keyword>
<evidence type="ECO:0000256" key="25">
    <source>
        <dbReference type="ARBA" id="ARBA00049902"/>
    </source>
</evidence>
<dbReference type="GO" id="GO:0046677">
    <property type="term" value="P:response to antibiotic"/>
    <property type="evidence" value="ECO:0007669"/>
    <property type="project" value="UniProtKB-KW"/>
</dbReference>
<evidence type="ECO:0000256" key="14">
    <source>
        <dbReference type="ARBA" id="ARBA00022801"/>
    </source>
</evidence>
<evidence type="ECO:0000313" key="32">
    <source>
        <dbReference type="Proteomes" id="UP000005710"/>
    </source>
</evidence>
<evidence type="ECO:0000256" key="9">
    <source>
        <dbReference type="ARBA" id="ARBA00022645"/>
    </source>
</evidence>
<dbReference type="PANTHER" id="PTHR32282">
    <property type="entry name" value="BINDING PROTEIN TRANSPEPTIDASE, PUTATIVE-RELATED"/>
    <property type="match status" value="1"/>
</dbReference>
<evidence type="ECO:0000256" key="6">
    <source>
        <dbReference type="ARBA" id="ARBA00012448"/>
    </source>
</evidence>
<reference evidence="31" key="2">
    <citation type="submission" date="2012-10" db="EMBL/GenBank/DDBJ databases">
        <title>Improved high-quality draft of Thermaerobacter subterraneus C21, DSM 13965.</title>
        <authorList>
            <consortium name="DOE Joint Genome Institute"/>
            <person name="Eisen J."/>
            <person name="Huntemann M."/>
            <person name="Wei C.-L."/>
            <person name="Han J."/>
            <person name="Detter J.C."/>
            <person name="Han C."/>
            <person name="Tapia R."/>
            <person name="Chen A."/>
            <person name="Kyrpides N."/>
            <person name="Mavromatis K."/>
            <person name="Markowitz V."/>
            <person name="Szeto E."/>
            <person name="Ivanova N."/>
            <person name="Mikhailova N."/>
            <person name="Ovchinnikova G."/>
            <person name="Pagani I."/>
            <person name="Pati A."/>
            <person name="Goodwin L."/>
            <person name="Nordberg H.P."/>
            <person name="Cantor M.N."/>
            <person name="Hua S.X."/>
            <person name="Woyke T."/>
            <person name="Eisen J."/>
            <person name="Klenk H.-P."/>
        </authorList>
    </citation>
    <scope>NUCLEOTIDE SEQUENCE [LARGE SCALE GENOMIC DNA]</scope>
    <source>
        <strain evidence="31">DSM 13965</strain>
    </source>
</reference>
<dbReference type="GO" id="GO:0030288">
    <property type="term" value="C:outer membrane-bounded periplasmic space"/>
    <property type="evidence" value="ECO:0007669"/>
    <property type="project" value="TreeGrafter"/>
</dbReference>
<dbReference type="GO" id="GO:0008658">
    <property type="term" value="F:penicillin binding"/>
    <property type="evidence" value="ECO:0007669"/>
    <property type="project" value="InterPro"/>
</dbReference>
<dbReference type="InterPro" id="IPR023346">
    <property type="entry name" value="Lysozyme-like_dom_sf"/>
</dbReference>
<comment type="similarity">
    <text evidence="4">In the C-terminal section; belongs to the transpeptidase family.</text>
</comment>
<dbReference type="Gene3D" id="1.10.3810.10">
    <property type="entry name" value="Biosynthetic peptidoglycan transglycosylase-like"/>
    <property type="match status" value="1"/>
</dbReference>
<dbReference type="GO" id="GO:0009252">
    <property type="term" value="P:peptidoglycan biosynthetic process"/>
    <property type="evidence" value="ECO:0007669"/>
    <property type="project" value="UniProtKB-UniPathway"/>
</dbReference>
<dbReference type="NCBIfam" id="TIGR02074">
    <property type="entry name" value="PBP_1a_fam"/>
    <property type="match status" value="1"/>
</dbReference>
<evidence type="ECO:0000259" key="29">
    <source>
        <dbReference type="Pfam" id="PF00905"/>
    </source>
</evidence>
<feature type="region of interest" description="Disordered" evidence="27">
    <location>
        <begin position="741"/>
        <end position="916"/>
    </location>
</feature>
<comment type="similarity">
    <text evidence="5">In the N-terminal section; belongs to the glycosyltransferase 51 family.</text>
</comment>
<comment type="catalytic activity">
    <reaction evidence="25">
        <text>[GlcNAc-(1-&gt;4)-Mur2Ac(oyl-L-Ala-gamma-D-Glu-L-Lys-D-Ala-D-Ala)](n)-di-trans,octa-cis-undecaprenyl diphosphate + beta-D-GlcNAc-(1-&gt;4)-Mur2Ac(oyl-L-Ala-gamma-D-Glu-L-Lys-D-Ala-D-Ala)-di-trans,octa-cis-undecaprenyl diphosphate = [GlcNAc-(1-&gt;4)-Mur2Ac(oyl-L-Ala-gamma-D-Glu-L-Lys-D-Ala-D-Ala)](n+1)-di-trans,octa-cis-undecaprenyl diphosphate + di-trans,octa-cis-undecaprenyl diphosphate + H(+)</text>
        <dbReference type="Rhea" id="RHEA:23708"/>
        <dbReference type="Rhea" id="RHEA-COMP:9602"/>
        <dbReference type="Rhea" id="RHEA-COMP:9603"/>
        <dbReference type="ChEBI" id="CHEBI:15378"/>
        <dbReference type="ChEBI" id="CHEBI:58405"/>
        <dbReference type="ChEBI" id="CHEBI:60033"/>
        <dbReference type="ChEBI" id="CHEBI:78435"/>
        <dbReference type="EC" id="2.4.99.28"/>
    </reaction>
</comment>
<dbReference type="Pfam" id="PF00905">
    <property type="entry name" value="Transpeptidase"/>
    <property type="match status" value="1"/>
</dbReference>
<dbReference type="InterPro" id="IPR001460">
    <property type="entry name" value="PCN-bd_Tpept"/>
</dbReference>
<dbReference type="InterPro" id="IPR050396">
    <property type="entry name" value="Glycosyltr_51/Transpeptidase"/>
</dbReference>
<dbReference type="EC" id="2.4.99.28" evidence="24"/>
<evidence type="ECO:0000256" key="3">
    <source>
        <dbReference type="ARBA" id="ARBA00004752"/>
    </source>
</evidence>
<feature type="compositionally biased region" description="Gly residues" evidence="27">
    <location>
        <begin position="1"/>
        <end position="10"/>
    </location>
</feature>
<feature type="compositionally biased region" description="Pro residues" evidence="27">
    <location>
        <begin position="768"/>
        <end position="789"/>
    </location>
</feature>
<evidence type="ECO:0000256" key="22">
    <source>
        <dbReference type="ARBA" id="ARBA00023316"/>
    </source>
</evidence>
<comment type="catalytic activity">
    <reaction evidence="23">
        <text>Preferential cleavage: (Ac)2-L-Lys-D-Ala-|-D-Ala. Also transpeptidation of peptidyl-alanyl moieties that are N-acyl substituents of D-alanine.</text>
        <dbReference type="EC" id="3.4.16.4"/>
    </reaction>
</comment>
<evidence type="ECO:0000256" key="4">
    <source>
        <dbReference type="ARBA" id="ARBA00007090"/>
    </source>
</evidence>
<dbReference type="RefSeq" id="WP_006902784.1">
    <property type="nucleotide sequence ID" value="NZ_JH976535.1"/>
</dbReference>
<feature type="compositionally biased region" description="Pro residues" evidence="27">
    <location>
        <begin position="751"/>
        <end position="761"/>
    </location>
</feature>
<keyword evidence="11" id="KW-0328">Glycosyltransferase</keyword>
<comment type="caution">
    <text evidence="31">The sequence shown here is derived from an EMBL/GenBank/DDBJ whole genome shotgun (WGS) entry which is preliminary data.</text>
</comment>
<evidence type="ECO:0000256" key="24">
    <source>
        <dbReference type="ARBA" id="ARBA00044770"/>
    </source>
</evidence>
<evidence type="ECO:0000256" key="19">
    <source>
        <dbReference type="ARBA" id="ARBA00023136"/>
    </source>
</evidence>
<dbReference type="EC" id="3.4.16.4" evidence="6"/>
<keyword evidence="16" id="KW-0735">Signal-anchor</keyword>
<dbReference type="InterPro" id="IPR036950">
    <property type="entry name" value="PBP_transglycosylase"/>
</dbReference>
<dbReference type="SUPFAM" id="SSF53955">
    <property type="entry name" value="Lysozyme-like"/>
    <property type="match status" value="1"/>
</dbReference>
<evidence type="ECO:0000256" key="10">
    <source>
        <dbReference type="ARBA" id="ARBA00022670"/>
    </source>
</evidence>
<feature type="compositionally biased region" description="Gly residues" evidence="27">
    <location>
        <begin position="42"/>
        <end position="52"/>
    </location>
</feature>
<dbReference type="GO" id="GO:0009002">
    <property type="term" value="F:serine-type D-Ala-D-Ala carboxypeptidase activity"/>
    <property type="evidence" value="ECO:0007669"/>
    <property type="project" value="UniProtKB-EC"/>
</dbReference>
<dbReference type="GO" id="GO:0005886">
    <property type="term" value="C:plasma membrane"/>
    <property type="evidence" value="ECO:0007669"/>
    <property type="project" value="UniProtKB-SubCell"/>
</dbReference>
<evidence type="ECO:0000256" key="21">
    <source>
        <dbReference type="ARBA" id="ARBA00023268"/>
    </source>
</evidence>
<feature type="transmembrane region" description="Helical" evidence="28">
    <location>
        <begin position="65"/>
        <end position="89"/>
    </location>
</feature>
<evidence type="ECO:0000256" key="2">
    <source>
        <dbReference type="ARBA" id="ARBA00004401"/>
    </source>
</evidence>
<dbReference type="UniPathway" id="UPA00219"/>
<dbReference type="SUPFAM" id="SSF56601">
    <property type="entry name" value="beta-lactamase/transpeptidase-like"/>
    <property type="match status" value="1"/>
</dbReference>
<comment type="pathway">
    <text evidence="26">Glycan biosynthesis.</text>
</comment>
<dbReference type="STRING" id="867903.ThesuDRAFT_00505"/>
<evidence type="ECO:0000256" key="16">
    <source>
        <dbReference type="ARBA" id="ARBA00022968"/>
    </source>
</evidence>
<organism evidence="31 32">
    <name type="scientific">Thermaerobacter subterraneus DSM 13965</name>
    <dbReference type="NCBI Taxonomy" id="867903"/>
    <lineage>
        <taxon>Bacteria</taxon>
        <taxon>Bacillati</taxon>
        <taxon>Bacillota</taxon>
        <taxon>Clostridia</taxon>
        <taxon>Eubacteriales</taxon>
        <taxon>Clostridiales Family XVII. Incertae Sedis</taxon>
        <taxon>Thermaerobacter</taxon>
    </lineage>
</organism>
<proteinExistence type="inferred from homology"/>
<evidence type="ECO:0000256" key="23">
    <source>
        <dbReference type="ARBA" id="ARBA00034000"/>
    </source>
</evidence>
<dbReference type="InterPro" id="IPR012338">
    <property type="entry name" value="Beta-lactam/transpept-like"/>
</dbReference>
<gene>
    <name evidence="31" type="ORF">ThesuDRAFT_00505</name>
</gene>
<dbReference type="GO" id="GO:0006508">
    <property type="term" value="P:proteolysis"/>
    <property type="evidence" value="ECO:0007669"/>
    <property type="project" value="UniProtKB-KW"/>
</dbReference>
<evidence type="ECO:0000256" key="27">
    <source>
        <dbReference type="SAM" id="MobiDB-lite"/>
    </source>
</evidence>
<name>K6Q1F8_9FIRM</name>